<dbReference type="Proteomes" id="UP000252733">
    <property type="component" value="Unassembled WGS sequence"/>
</dbReference>
<reference evidence="3 4" key="1">
    <citation type="submission" date="2018-07" db="EMBL/GenBank/DDBJ databases">
        <title>Freshwater and sediment microbial communities from various areas in North America, analyzing microbe dynamics in response to fracking.</title>
        <authorList>
            <person name="Lamendella R."/>
        </authorList>
    </citation>
    <scope>NUCLEOTIDE SEQUENCE [LARGE SCALE GENOMIC DNA]</scope>
    <source>
        <strain evidence="3 4">160A</strain>
    </source>
</reference>
<gene>
    <name evidence="3" type="ORF">DFO77_11792</name>
</gene>
<comment type="caution">
    <text evidence="3">The sequence shown here is derived from an EMBL/GenBank/DDBJ whole genome shotgun (WGS) entry which is preliminary data.</text>
</comment>
<dbReference type="InterPro" id="IPR021309">
    <property type="entry name" value="YgaP-like_TM"/>
</dbReference>
<protein>
    <submittedName>
        <fullName evidence="3">DUF2892 family protein</fullName>
    </submittedName>
</protein>
<dbReference type="EMBL" id="QPIZ01000017">
    <property type="protein sequence ID" value="RCW31646.1"/>
    <property type="molecule type" value="Genomic_DNA"/>
</dbReference>
<feature type="transmembrane region" description="Helical" evidence="1">
    <location>
        <begin position="26"/>
        <end position="45"/>
    </location>
</feature>
<name>A0A368US71_9BACT</name>
<feature type="domain" description="Inner membrane protein YgaP-like transmembrane" evidence="2">
    <location>
        <begin position="16"/>
        <end position="82"/>
    </location>
</feature>
<proteinExistence type="predicted"/>
<evidence type="ECO:0000313" key="3">
    <source>
        <dbReference type="EMBL" id="RCW31646.1"/>
    </source>
</evidence>
<accession>A0A368US71</accession>
<keyword evidence="1" id="KW-1133">Transmembrane helix</keyword>
<dbReference type="Pfam" id="PF11127">
    <property type="entry name" value="YgaP-like_TM"/>
    <property type="match status" value="1"/>
</dbReference>
<evidence type="ECO:0000256" key="1">
    <source>
        <dbReference type="SAM" id="Phobius"/>
    </source>
</evidence>
<feature type="transmembrane region" description="Helical" evidence="1">
    <location>
        <begin position="51"/>
        <end position="74"/>
    </location>
</feature>
<organism evidence="3 4">
    <name type="scientific">Marinilabilia salmonicolor</name>
    <dbReference type="NCBI Taxonomy" id="989"/>
    <lineage>
        <taxon>Bacteria</taxon>
        <taxon>Pseudomonadati</taxon>
        <taxon>Bacteroidota</taxon>
        <taxon>Bacteroidia</taxon>
        <taxon>Marinilabiliales</taxon>
        <taxon>Marinilabiliaceae</taxon>
        <taxon>Marinilabilia</taxon>
    </lineage>
</organism>
<evidence type="ECO:0000313" key="4">
    <source>
        <dbReference type="Proteomes" id="UP000252733"/>
    </source>
</evidence>
<keyword evidence="1" id="KW-0472">Membrane</keyword>
<dbReference type="AlphaFoldDB" id="A0A368US71"/>
<sequence length="85" mass="9217">MDKHYLSVNPLNTKSMKANVGNTDRLIRIVIAAILAGLYLAEVVSGTLGTIFLIVAIVLLVTSLFRFCGAYTLFGVNTCKNKPDN</sequence>
<evidence type="ECO:0000259" key="2">
    <source>
        <dbReference type="Pfam" id="PF11127"/>
    </source>
</evidence>
<keyword evidence="1" id="KW-0812">Transmembrane</keyword>
<keyword evidence="4" id="KW-1185">Reference proteome</keyword>